<dbReference type="PROSITE" id="PS00761">
    <property type="entry name" value="SPASE_I_3"/>
    <property type="match status" value="1"/>
</dbReference>
<feature type="transmembrane region" description="Helical" evidence="7">
    <location>
        <begin position="20"/>
        <end position="46"/>
    </location>
</feature>
<dbReference type="SUPFAM" id="SSF51306">
    <property type="entry name" value="LexA/Signal peptidase"/>
    <property type="match status" value="1"/>
</dbReference>
<protein>
    <recommendedName>
        <fullName evidence="4 7">Signal peptidase I</fullName>
        <ecNumber evidence="3 7">3.4.21.89</ecNumber>
    </recommendedName>
</protein>
<evidence type="ECO:0000256" key="1">
    <source>
        <dbReference type="ARBA" id="ARBA00000677"/>
    </source>
</evidence>
<dbReference type="EMBL" id="JADIMQ010000112">
    <property type="protein sequence ID" value="MBO8449146.1"/>
    <property type="molecule type" value="Genomic_DNA"/>
</dbReference>
<feature type="active site" evidence="6">
    <location>
        <position position="215"/>
    </location>
</feature>
<comment type="subcellular location">
    <subcellularLocation>
        <location evidence="7">Membrane</location>
        <topology evidence="7">Single-pass type II membrane protein</topology>
    </subcellularLocation>
</comment>
<dbReference type="GO" id="GO:0004252">
    <property type="term" value="F:serine-type endopeptidase activity"/>
    <property type="evidence" value="ECO:0007669"/>
    <property type="project" value="InterPro"/>
</dbReference>
<comment type="similarity">
    <text evidence="2 7">Belongs to the peptidase S26 family.</text>
</comment>
<keyword evidence="7" id="KW-0472">Membrane</keyword>
<keyword evidence="7" id="KW-1133">Transmembrane helix</keyword>
<evidence type="ECO:0000313" key="10">
    <source>
        <dbReference type="Proteomes" id="UP000810252"/>
    </source>
</evidence>
<accession>A0A9D9HF63</accession>
<proteinExistence type="inferred from homology"/>
<keyword evidence="5 7" id="KW-0378">Hydrolase</keyword>
<comment type="caution">
    <text evidence="9">The sequence shown here is derived from an EMBL/GenBank/DDBJ whole genome shotgun (WGS) entry which is preliminary data.</text>
</comment>
<feature type="active site" evidence="6">
    <location>
        <position position="98"/>
    </location>
</feature>
<dbReference type="GO" id="GO:0006465">
    <property type="term" value="P:signal peptide processing"/>
    <property type="evidence" value="ECO:0007669"/>
    <property type="project" value="InterPro"/>
</dbReference>
<dbReference type="InterPro" id="IPR036286">
    <property type="entry name" value="LexA/Signal_pep-like_sf"/>
</dbReference>
<dbReference type="PANTHER" id="PTHR43390">
    <property type="entry name" value="SIGNAL PEPTIDASE I"/>
    <property type="match status" value="1"/>
</dbReference>
<dbReference type="CDD" id="cd06530">
    <property type="entry name" value="S26_SPase_I"/>
    <property type="match status" value="2"/>
</dbReference>
<comment type="catalytic activity">
    <reaction evidence="1 7">
        <text>Cleavage of hydrophobic, N-terminal signal or leader sequences from secreted and periplasmic proteins.</text>
        <dbReference type="EC" id="3.4.21.89"/>
    </reaction>
</comment>
<dbReference type="Gene3D" id="2.10.109.10">
    <property type="entry name" value="Umud Fragment, subunit A"/>
    <property type="match status" value="2"/>
</dbReference>
<evidence type="ECO:0000256" key="3">
    <source>
        <dbReference type="ARBA" id="ARBA00013208"/>
    </source>
</evidence>
<dbReference type="PANTHER" id="PTHR43390:SF1">
    <property type="entry name" value="CHLOROPLAST PROCESSING PEPTIDASE"/>
    <property type="match status" value="1"/>
</dbReference>
<dbReference type="AlphaFoldDB" id="A0A9D9HF63"/>
<reference evidence="9" key="1">
    <citation type="submission" date="2020-10" db="EMBL/GenBank/DDBJ databases">
        <authorList>
            <person name="Gilroy R."/>
        </authorList>
    </citation>
    <scope>NUCLEOTIDE SEQUENCE</scope>
    <source>
        <strain evidence="9">20514</strain>
    </source>
</reference>
<dbReference type="Pfam" id="PF10502">
    <property type="entry name" value="Peptidase_S26"/>
    <property type="match status" value="2"/>
</dbReference>
<sequence>MGWKEFYHNRWVRFGFWALLYLLWVIWLGNYWWLFGLAVIFDHHITRKVKWAFWKKRYKEGEKRNPLFEWLDAIIFAVIVVTFINIFFFQAFKIPSSSMESSLMTGDHLFVSKLTYGPRMPRTPLTVPFTHNVLPWGQESYSTLIQSRYRRLKGFRQVRRGDYVVFGFPNGDTVLTKVPAEDYYAMCRTIGRENVISYYGPVKVRPMDKKDHYVKRCVAVHGDTLEIRDGLVYVNSEPLDVWPGVQNSYRVITDGQRINPVNLESLGLNTAELWYDQQLPGYPYMPLTAERLEKVRNYPNVVSVEPNIDVYPPDDPDSYLTIFPFSQDYRWTRDNFGPLWIPEKGATVALDSLSLPLYERIITAYEGNTLEVEADGRILINGKEARNYTFRQDYFFMMGDNRHNSLDSRYWGFVPEDHIVGKPVVVWLSTDRNKPFPKNIRWGRFLKIV</sequence>
<comment type="caution">
    <text evidence="7">Lacks conserved residue(s) required for the propagation of feature annotation.</text>
</comment>
<dbReference type="PRINTS" id="PR00727">
    <property type="entry name" value="LEADERPTASE"/>
</dbReference>
<feature type="domain" description="Peptidase S26" evidence="8">
    <location>
        <begin position="391"/>
        <end position="427"/>
    </location>
</feature>
<dbReference type="InterPro" id="IPR019533">
    <property type="entry name" value="Peptidase_S26"/>
</dbReference>
<dbReference type="GO" id="GO:0009003">
    <property type="term" value="F:signal peptidase activity"/>
    <property type="evidence" value="ECO:0007669"/>
    <property type="project" value="UniProtKB-EC"/>
</dbReference>
<evidence type="ECO:0000256" key="6">
    <source>
        <dbReference type="PIRSR" id="PIRSR600223-1"/>
    </source>
</evidence>
<dbReference type="EC" id="3.4.21.89" evidence="3 7"/>
<dbReference type="InterPro" id="IPR000223">
    <property type="entry name" value="Pept_S26A_signal_pept_1"/>
</dbReference>
<dbReference type="Proteomes" id="UP000810252">
    <property type="component" value="Unassembled WGS sequence"/>
</dbReference>
<keyword evidence="7" id="KW-0812">Transmembrane</keyword>
<feature type="transmembrane region" description="Helical" evidence="7">
    <location>
        <begin position="67"/>
        <end position="89"/>
    </location>
</feature>
<evidence type="ECO:0000256" key="5">
    <source>
        <dbReference type="ARBA" id="ARBA00022801"/>
    </source>
</evidence>
<gene>
    <name evidence="9" type="primary">lepB</name>
    <name evidence="9" type="ORF">IAC29_07745</name>
</gene>
<dbReference type="NCBIfam" id="TIGR02227">
    <property type="entry name" value="sigpep_I_bact"/>
    <property type="match status" value="1"/>
</dbReference>
<name>A0A9D9HF63_9BACT</name>
<evidence type="ECO:0000259" key="8">
    <source>
        <dbReference type="Pfam" id="PF10502"/>
    </source>
</evidence>
<evidence type="ECO:0000256" key="2">
    <source>
        <dbReference type="ARBA" id="ARBA00009370"/>
    </source>
</evidence>
<reference evidence="9" key="2">
    <citation type="journal article" date="2021" name="PeerJ">
        <title>Extensive microbial diversity within the chicken gut microbiome revealed by metagenomics and culture.</title>
        <authorList>
            <person name="Gilroy R."/>
            <person name="Ravi A."/>
            <person name="Getino M."/>
            <person name="Pursley I."/>
            <person name="Horton D.L."/>
            <person name="Alikhan N.F."/>
            <person name="Baker D."/>
            <person name="Gharbi K."/>
            <person name="Hall N."/>
            <person name="Watson M."/>
            <person name="Adriaenssens E.M."/>
            <person name="Foster-Nyarko E."/>
            <person name="Jarju S."/>
            <person name="Secka A."/>
            <person name="Antonio M."/>
            <person name="Oren A."/>
            <person name="Chaudhuri R.R."/>
            <person name="La Ragione R."/>
            <person name="Hildebrand F."/>
            <person name="Pallen M.J."/>
        </authorList>
    </citation>
    <scope>NUCLEOTIDE SEQUENCE</scope>
    <source>
        <strain evidence="9">20514</strain>
    </source>
</reference>
<keyword evidence="7" id="KW-0645">Protease</keyword>
<organism evidence="9 10">
    <name type="scientific">Candidatus Cryptobacteroides merdigallinarum</name>
    <dbReference type="NCBI Taxonomy" id="2840770"/>
    <lineage>
        <taxon>Bacteria</taxon>
        <taxon>Pseudomonadati</taxon>
        <taxon>Bacteroidota</taxon>
        <taxon>Bacteroidia</taxon>
        <taxon>Bacteroidales</taxon>
        <taxon>Candidatus Cryptobacteroides</taxon>
    </lineage>
</organism>
<evidence type="ECO:0000313" key="9">
    <source>
        <dbReference type="EMBL" id="MBO8449146.1"/>
    </source>
</evidence>
<evidence type="ECO:0000256" key="7">
    <source>
        <dbReference type="RuleBase" id="RU362042"/>
    </source>
</evidence>
<dbReference type="InterPro" id="IPR019758">
    <property type="entry name" value="Pept_S26A_signal_pept_1_CS"/>
</dbReference>
<feature type="domain" description="Peptidase S26" evidence="8">
    <location>
        <begin position="68"/>
        <end position="247"/>
    </location>
</feature>
<evidence type="ECO:0000256" key="4">
    <source>
        <dbReference type="ARBA" id="ARBA00019232"/>
    </source>
</evidence>
<dbReference type="GO" id="GO:0016020">
    <property type="term" value="C:membrane"/>
    <property type="evidence" value="ECO:0007669"/>
    <property type="project" value="UniProtKB-SubCell"/>
</dbReference>